<dbReference type="eggNOG" id="ENOG502RQC0">
    <property type="taxonomic scope" value="Eukaryota"/>
</dbReference>
<proteinExistence type="predicted"/>
<dbReference type="KEGG" id="pic:PICST_32419"/>
<dbReference type="AlphaFoldDB" id="A3LWC1"/>
<dbReference type="EMBL" id="CP000499">
    <property type="protein sequence ID" value="ABN66943.2"/>
    <property type="molecule type" value="Genomic_DNA"/>
</dbReference>
<evidence type="ECO:0000313" key="3">
    <source>
        <dbReference type="Proteomes" id="UP000002258"/>
    </source>
</evidence>
<feature type="region of interest" description="Disordered" evidence="1">
    <location>
        <begin position="272"/>
        <end position="331"/>
    </location>
</feature>
<feature type="region of interest" description="Disordered" evidence="1">
    <location>
        <begin position="210"/>
        <end position="255"/>
    </location>
</feature>
<dbReference type="InterPro" id="IPR012340">
    <property type="entry name" value="NA-bd_OB-fold"/>
</dbReference>
<dbReference type="HOGENOM" id="CLU_599945_0_0_1"/>
<sequence length="525" mass="60470">MDYPYEETCTVAELPNAPNQYRTVYGMVLRVDRNTKTKDDPQFMVFTDFTSNKLVEKEEEYPITFDNIQVQVDEMFSMDVMKFRMHNIESDYRKYHSSERKDIIQFYNLPRFDPASQKSLPVEHYFMVIKVRLRTKKYYANILECATFDISLVDYNSASDNDKVFLNGLYKRMLERLPLKYFRRVGSDVYRKVFPPEYFNILEDSIRRDDQQAQVSRKSVQESRVLPPNMNSIQTHARTYPPIQTNVRTNPPIKDEIISSGSTIVEDLQYPGDYQVSSPAPSEPASPAPGARGNTFSFNSVSNDSSTDNSHNRALSNQNNNINNSQNDGISVSTHSASIEKSFYSDAQKVSRSSQDSGSPFFSIQELAAVPNRVDNKVYKTKAYLIATNPSDWQHICCKTYDYDVSQQDYVYTDPTIRSMELIFTDIMPSQRRGQLLTNANSITVGLHEDEDILEFFEIQRVEQLYVNLADIAEKFYNGSTFTKLVELELYKKEIPVNQIHEDRRGDASICVWASRHLSLSSLVG</sequence>
<evidence type="ECO:0000313" key="2">
    <source>
        <dbReference type="EMBL" id="ABN66943.2"/>
    </source>
</evidence>
<dbReference type="OMA" id="RRDYIGM"/>
<dbReference type="GeneID" id="4839435"/>
<gene>
    <name evidence="2" type="ORF">PICST_32419</name>
</gene>
<dbReference type="InParanoid" id="A3LWC1"/>
<reference evidence="2 3" key="1">
    <citation type="journal article" date="2007" name="Nat. Biotechnol.">
        <title>Genome sequence of the lignocellulose-bioconverting and xylose-fermenting yeast Pichia stipitis.</title>
        <authorList>
            <person name="Jeffries T.W."/>
            <person name="Grigoriev I.V."/>
            <person name="Grimwood J."/>
            <person name="Laplaza J.M."/>
            <person name="Aerts A."/>
            <person name="Salamov A."/>
            <person name="Schmutz J."/>
            <person name="Lindquist E."/>
            <person name="Dehal P."/>
            <person name="Shapiro H."/>
            <person name="Jin Y.S."/>
            <person name="Passoth V."/>
            <person name="Richardson P.M."/>
        </authorList>
    </citation>
    <scope>NUCLEOTIDE SEQUENCE [LARGE SCALE GENOMIC DNA]</scope>
    <source>
        <strain evidence="3">ATCC 58785 / CBS 6054 / NBRC 10063 / NRRL Y-11545</strain>
    </source>
</reference>
<dbReference type="Proteomes" id="UP000002258">
    <property type="component" value="Chromosome 5"/>
</dbReference>
<dbReference type="Gene3D" id="2.40.50.140">
    <property type="entry name" value="Nucleic acid-binding proteins"/>
    <property type="match status" value="1"/>
</dbReference>
<organism evidence="2 3">
    <name type="scientific">Scheffersomyces stipitis (strain ATCC 58785 / CBS 6054 / NBRC 10063 / NRRL Y-11545)</name>
    <name type="common">Yeast</name>
    <name type="synonym">Pichia stipitis</name>
    <dbReference type="NCBI Taxonomy" id="322104"/>
    <lineage>
        <taxon>Eukaryota</taxon>
        <taxon>Fungi</taxon>
        <taxon>Dikarya</taxon>
        <taxon>Ascomycota</taxon>
        <taxon>Saccharomycotina</taxon>
        <taxon>Pichiomycetes</taxon>
        <taxon>Debaryomycetaceae</taxon>
        <taxon>Scheffersomyces</taxon>
    </lineage>
</organism>
<dbReference type="SUPFAM" id="SSF50249">
    <property type="entry name" value="Nucleic acid-binding proteins"/>
    <property type="match status" value="1"/>
</dbReference>
<accession>A3LWC1</accession>
<evidence type="ECO:0000256" key="1">
    <source>
        <dbReference type="SAM" id="MobiDB-lite"/>
    </source>
</evidence>
<dbReference type="STRING" id="322104.A3LWC1"/>
<name>A3LWC1_PICST</name>
<keyword evidence="3" id="KW-1185">Reference proteome</keyword>
<feature type="compositionally biased region" description="Polar residues" evidence="1">
    <location>
        <begin position="229"/>
        <end position="249"/>
    </location>
</feature>
<feature type="compositionally biased region" description="Low complexity" evidence="1">
    <location>
        <begin position="288"/>
        <end position="309"/>
    </location>
</feature>
<dbReference type="RefSeq" id="XP_001384972.2">
    <property type="nucleotide sequence ID" value="XM_001384935.1"/>
</dbReference>
<feature type="compositionally biased region" description="Low complexity" evidence="1">
    <location>
        <begin position="316"/>
        <end position="327"/>
    </location>
</feature>
<protein>
    <submittedName>
        <fullName evidence="2">Uncharacterized protein</fullName>
    </submittedName>
</protein>
<dbReference type="OrthoDB" id="4024719at2759"/>